<protein>
    <recommendedName>
        <fullName evidence="10">Sodium/calcium exchanger membrane region domain-containing protein</fullName>
    </recommendedName>
</protein>
<keyword evidence="5 8" id="KW-1133">Transmembrane helix</keyword>
<dbReference type="GeneID" id="43581915"/>
<organism evidence="11 12">
    <name type="scientific">Magnusiomyces paraingens</name>
    <dbReference type="NCBI Taxonomy" id="2606893"/>
    <lineage>
        <taxon>Eukaryota</taxon>
        <taxon>Fungi</taxon>
        <taxon>Dikarya</taxon>
        <taxon>Ascomycota</taxon>
        <taxon>Saccharomycotina</taxon>
        <taxon>Dipodascomycetes</taxon>
        <taxon>Dipodascales</taxon>
        <taxon>Dipodascaceae</taxon>
        <taxon>Magnusiomyces</taxon>
    </lineage>
</organism>
<comment type="subcellular location">
    <subcellularLocation>
        <location evidence="1">Membrane</location>
        <topology evidence="1">Multi-pass membrane protein</topology>
    </subcellularLocation>
</comment>
<feature type="transmembrane region" description="Helical" evidence="8">
    <location>
        <begin position="990"/>
        <end position="1010"/>
    </location>
</feature>
<evidence type="ECO:0000256" key="3">
    <source>
        <dbReference type="ARBA" id="ARBA00022448"/>
    </source>
</evidence>
<feature type="transmembrane region" description="Helical" evidence="8">
    <location>
        <begin position="274"/>
        <end position="293"/>
    </location>
</feature>
<evidence type="ECO:0000313" key="12">
    <source>
        <dbReference type="Proteomes" id="UP000398389"/>
    </source>
</evidence>
<dbReference type="Pfam" id="PF01699">
    <property type="entry name" value="Na_Ca_ex"/>
    <property type="match status" value="2"/>
</dbReference>
<dbReference type="GO" id="GO:0006874">
    <property type="term" value="P:intracellular calcium ion homeostasis"/>
    <property type="evidence" value="ECO:0007669"/>
    <property type="project" value="TreeGrafter"/>
</dbReference>
<feature type="region of interest" description="Disordered" evidence="7">
    <location>
        <begin position="637"/>
        <end position="667"/>
    </location>
</feature>
<keyword evidence="3" id="KW-0813">Transport</keyword>
<feature type="region of interest" description="Disordered" evidence="7">
    <location>
        <begin position="76"/>
        <end position="97"/>
    </location>
</feature>
<evidence type="ECO:0000259" key="10">
    <source>
        <dbReference type="Pfam" id="PF01699"/>
    </source>
</evidence>
<evidence type="ECO:0000256" key="7">
    <source>
        <dbReference type="SAM" id="MobiDB-lite"/>
    </source>
</evidence>
<comment type="similarity">
    <text evidence="2">Belongs to the Ca(2+):cation antiporter (CaCA) (TC 2.A.19) family.</text>
</comment>
<sequence length="1048" mass="115424">MNPLILTVLFLSAYLKLPNVHALPTTNNNGLIQDSPLIGLFTPDKHNRNAKPSQVSDVIFDSNSYYNVSQQRHLDTSLEQTESEENEKSPDGSDSSHHECSEIVHFTDKCIFVKKYCKEEHLGFFNYLEIYYCSHSWSVSAILVVVFSLWLAILFMSIGIAASDYLCPNLNTISKMLGLSESLAGVTFLAFGNGSPDVFSTYAAMKIGSGSLAIGELIGAASFITAVVAGSMAIIRPFKVARKSFTRDIVFFTVAVGFSIYFISDGVITRLECVAMLSIYVSYVIFVVGWHWYNTTRRKRYLVETRARDFYTEAGHEANIEQDEEIRDEASILTQGLDYTGFNSSSFGEEEERQPSPFRFASPRGSIIALPGSPLPAWQEQFEDEQEEAYGELTRGMRLRPQNLPPTTSSQSVAAVSAAMSAATAGTDLHILGSHSPMTPIRPSLYGALEFRNVLQQLEDSRSSHSNIIPLLRRSQESDQYNDQEQGLSQSLPNTESYLASRAAADQSPLSPLSPNYHEQRPAIKKNLTLPTQLHRLRTQNSSTSSLPTTSRGSSPLSSTPVIFSPQSSESSPSSVKPILPKLQIPQLLVSDYHSEDSPTVILSPTEINIPEVSNHDLNSIISPISKKSNLGIPIIRSRESSRPSTPNIIETDETDELSRTTSTAPHDLIPPSSHFSTSWFNYVVPSIPKRYTSYFSTLFPSLVGLTTKSLISIITSIATAPTILCLNVTIPVIEAETIEKEASLSTIPNSPIREQTHQEPSYNLDSYFDSRAPYHDNENTHNHQIFEDGTSNDDLFSSNNDQFGLQVPQSPKIYVPIKRWLLVLQAIFGPFFVLISNMDDDSSWPSTIMYSILSCATLLIMIRMFVPDPRSAPTYIQFVSLIGFVIAISWISVVANEVVGILKAMGIMFHISDAVLGLTVFAVGNSLGDLVANTTVAKMGFPMMALSACFGGPMLNILVGIGMSGLIIMSGKSYSHIGAISPDGYHIKISNSLIISGITLLVTLLFLLITIPLNKWKMSRVIGIISVSFWIVSTVINVIIEVTVFEH</sequence>
<dbReference type="InterPro" id="IPR044880">
    <property type="entry name" value="NCX_ion-bd_dom_sf"/>
</dbReference>
<accession>A0A5E8BJK9</accession>
<evidence type="ECO:0000256" key="5">
    <source>
        <dbReference type="ARBA" id="ARBA00022989"/>
    </source>
</evidence>
<evidence type="ECO:0000256" key="1">
    <source>
        <dbReference type="ARBA" id="ARBA00004141"/>
    </source>
</evidence>
<name>A0A5E8BJK9_9ASCO</name>
<feature type="compositionally biased region" description="Basic and acidic residues" evidence="7">
    <location>
        <begin position="86"/>
        <end position="97"/>
    </location>
</feature>
<feature type="signal peptide" evidence="9">
    <location>
        <begin position="1"/>
        <end position="22"/>
    </location>
</feature>
<dbReference type="PANTHER" id="PTHR12266">
    <property type="entry name" value="NA+/CA2+ K+ INDEPENDENT EXCHANGER"/>
    <property type="match status" value="1"/>
</dbReference>
<feature type="compositionally biased region" description="Polar residues" evidence="7">
    <location>
        <begin position="539"/>
        <end position="562"/>
    </location>
</feature>
<evidence type="ECO:0000256" key="6">
    <source>
        <dbReference type="ARBA" id="ARBA00023136"/>
    </source>
</evidence>
<evidence type="ECO:0000256" key="2">
    <source>
        <dbReference type="ARBA" id="ARBA00008170"/>
    </source>
</evidence>
<dbReference type="PANTHER" id="PTHR12266:SF0">
    <property type="entry name" value="MITOCHONDRIAL SODIUM_CALCIUM EXCHANGER PROTEIN"/>
    <property type="match status" value="1"/>
</dbReference>
<dbReference type="InterPro" id="IPR004837">
    <property type="entry name" value="NaCa_Exmemb"/>
</dbReference>
<dbReference type="EMBL" id="CABVLU010000002">
    <property type="protein sequence ID" value="VVT51441.1"/>
    <property type="molecule type" value="Genomic_DNA"/>
</dbReference>
<keyword evidence="6 8" id="KW-0472">Membrane</keyword>
<feature type="transmembrane region" description="Helical" evidence="8">
    <location>
        <begin position="1022"/>
        <end position="1041"/>
    </location>
</feature>
<dbReference type="AlphaFoldDB" id="A0A5E8BJK9"/>
<feature type="domain" description="Sodium/calcium exchanger membrane region" evidence="10">
    <location>
        <begin position="148"/>
        <end position="288"/>
    </location>
</feature>
<evidence type="ECO:0000256" key="4">
    <source>
        <dbReference type="ARBA" id="ARBA00022692"/>
    </source>
</evidence>
<keyword evidence="4 8" id="KW-0812">Transmembrane</keyword>
<dbReference type="Gene3D" id="1.20.1420.30">
    <property type="entry name" value="NCX, central ion-binding region"/>
    <property type="match status" value="2"/>
</dbReference>
<feature type="transmembrane region" description="Helical" evidence="8">
    <location>
        <begin position="212"/>
        <end position="237"/>
    </location>
</feature>
<keyword evidence="9" id="KW-0732">Signal</keyword>
<feature type="transmembrane region" description="Helical" evidence="8">
    <location>
        <begin position="249"/>
        <end position="268"/>
    </location>
</feature>
<dbReference type="OrthoDB" id="407410at2759"/>
<gene>
    <name evidence="11" type="ORF">SAPINGB_P003097</name>
</gene>
<reference evidence="11 12" key="1">
    <citation type="submission" date="2019-09" db="EMBL/GenBank/DDBJ databases">
        <authorList>
            <person name="Brejova B."/>
        </authorList>
    </citation>
    <scope>NUCLEOTIDE SEQUENCE [LARGE SCALE GENOMIC DNA]</scope>
</reference>
<feature type="transmembrane region" description="Helical" evidence="8">
    <location>
        <begin position="879"/>
        <end position="896"/>
    </location>
</feature>
<feature type="transmembrane region" description="Helical" evidence="8">
    <location>
        <begin position="945"/>
        <end position="970"/>
    </location>
</feature>
<dbReference type="GO" id="GO:0008324">
    <property type="term" value="F:monoatomic cation transmembrane transporter activity"/>
    <property type="evidence" value="ECO:0007669"/>
    <property type="project" value="TreeGrafter"/>
</dbReference>
<evidence type="ECO:0000256" key="8">
    <source>
        <dbReference type="SAM" id="Phobius"/>
    </source>
</evidence>
<feature type="transmembrane region" description="Helical" evidence="8">
    <location>
        <begin position="849"/>
        <end position="867"/>
    </location>
</feature>
<dbReference type="InterPro" id="IPR051359">
    <property type="entry name" value="CaCA_antiporter"/>
</dbReference>
<dbReference type="RefSeq" id="XP_031853706.1">
    <property type="nucleotide sequence ID" value="XM_031997815.1"/>
</dbReference>
<feature type="transmembrane region" description="Helical" evidence="8">
    <location>
        <begin position="821"/>
        <end position="837"/>
    </location>
</feature>
<keyword evidence="12" id="KW-1185">Reference proteome</keyword>
<dbReference type="Proteomes" id="UP000398389">
    <property type="component" value="Unassembled WGS sequence"/>
</dbReference>
<feature type="compositionally biased region" description="Low complexity" evidence="7">
    <location>
        <begin position="565"/>
        <end position="577"/>
    </location>
</feature>
<feature type="transmembrane region" description="Helical" evidence="8">
    <location>
        <begin position="137"/>
        <end position="161"/>
    </location>
</feature>
<feature type="transmembrane region" description="Helical" evidence="8">
    <location>
        <begin position="908"/>
        <end position="933"/>
    </location>
</feature>
<feature type="chain" id="PRO_5022861305" description="Sodium/calcium exchanger membrane region domain-containing protein" evidence="9">
    <location>
        <begin position="23"/>
        <end position="1048"/>
    </location>
</feature>
<evidence type="ECO:0000313" key="11">
    <source>
        <dbReference type="EMBL" id="VVT51441.1"/>
    </source>
</evidence>
<dbReference type="GO" id="GO:0016020">
    <property type="term" value="C:membrane"/>
    <property type="evidence" value="ECO:0007669"/>
    <property type="project" value="UniProtKB-SubCell"/>
</dbReference>
<feature type="transmembrane region" description="Helical" evidence="8">
    <location>
        <begin position="173"/>
        <end position="192"/>
    </location>
</feature>
<feature type="region of interest" description="Disordered" evidence="7">
    <location>
        <begin position="537"/>
        <end position="577"/>
    </location>
</feature>
<evidence type="ECO:0000256" key="9">
    <source>
        <dbReference type="SAM" id="SignalP"/>
    </source>
</evidence>
<feature type="domain" description="Sodium/calcium exchanger membrane region" evidence="10">
    <location>
        <begin position="881"/>
        <end position="1038"/>
    </location>
</feature>
<proteinExistence type="inferred from homology"/>